<keyword evidence="2" id="KW-0472">Membrane</keyword>
<evidence type="ECO:0000256" key="2">
    <source>
        <dbReference type="SAM" id="Phobius"/>
    </source>
</evidence>
<reference evidence="3 4" key="1">
    <citation type="submission" date="2023-11" db="EMBL/GenBank/DDBJ databases">
        <title>The common occurrence of Acinetobacte faecalis in cattle feces and its emended description.</title>
        <authorList>
            <person name="Kyselkova M."/>
            <person name="Xanthopoulou K."/>
            <person name="Shestivska V."/>
            <person name="Spanelova P."/>
            <person name="Maixnerova M."/>
            <person name="Higgins P.G."/>
            <person name="Nemec A."/>
        </authorList>
    </citation>
    <scope>NUCLEOTIDE SEQUENCE [LARGE SCALE GENOMIC DNA]</scope>
    <source>
        <strain evidence="3 4">ANC 7483</strain>
    </source>
</reference>
<evidence type="ECO:0000313" key="3">
    <source>
        <dbReference type="EMBL" id="MDY6485996.1"/>
    </source>
</evidence>
<feature type="transmembrane region" description="Helical" evidence="2">
    <location>
        <begin position="193"/>
        <end position="213"/>
    </location>
</feature>
<keyword evidence="2" id="KW-0812">Transmembrane</keyword>
<dbReference type="Proteomes" id="UP001278995">
    <property type="component" value="Unassembled WGS sequence"/>
</dbReference>
<sequence length="214" mass="24972">MSESQQRSNETHLLLNTVLIILETIFTLVLKHDRVIALQAKKFVENKVSIKINSYIPFFDIYVQFNEHGILFDLKAPAQAVDLDVRTSLMDLIKIFLLGNKRSIKAMRIDGDVTLKDEFKDLLLLFNAPKILSDWKNWLKEPIDEQNIETSKKRIAPLLDKIDQQRSKINSLQVDIKQHKNRLRRIQKNQKRLNILFITIIVLLSTLLVYNILA</sequence>
<keyword evidence="1" id="KW-0175">Coiled coil</keyword>
<dbReference type="RefSeq" id="WP_321099272.1">
    <property type="nucleotide sequence ID" value="NZ_JAXHPL010000006.1"/>
</dbReference>
<dbReference type="AlphaFoldDB" id="A0AB35UQD5"/>
<accession>A0AB35UQD5</accession>
<dbReference type="EMBL" id="JAXHPL010000006">
    <property type="protein sequence ID" value="MDY6485996.1"/>
    <property type="molecule type" value="Genomic_DNA"/>
</dbReference>
<protein>
    <recommendedName>
        <fullName evidence="5">SCP2 domain-containing protein</fullName>
    </recommendedName>
</protein>
<evidence type="ECO:0008006" key="5">
    <source>
        <dbReference type="Google" id="ProtNLM"/>
    </source>
</evidence>
<gene>
    <name evidence="3" type="ORF">SKM51_02025</name>
</gene>
<proteinExistence type="predicted"/>
<name>A0AB35UQD5_9GAMM</name>
<keyword evidence="2" id="KW-1133">Transmembrane helix</keyword>
<comment type="caution">
    <text evidence="3">The sequence shown here is derived from an EMBL/GenBank/DDBJ whole genome shotgun (WGS) entry which is preliminary data.</text>
</comment>
<evidence type="ECO:0000313" key="4">
    <source>
        <dbReference type="Proteomes" id="UP001278995"/>
    </source>
</evidence>
<evidence type="ECO:0000256" key="1">
    <source>
        <dbReference type="SAM" id="Coils"/>
    </source>
</evidence>
<organism evidence="3 4">
    <name type="scientific">Acinetobacter faecalis</name>
    <dbReference type="NCBI Taxonomy" id="2665161"/>
    <lineage>
        <taxon>Bacteria</taxon>
        <taxon>Pseudomonadati</taxon>
        <taxon>Pseudomonadota</taxon>
        <taxon>Gammaproteobacteria</taxon>
        <taxon>Moraxellales</taxon>
        <taxon>Moraxellaceae</taxon>
        <taxon>Acinetobacter</taxon>
    </lineage>
</organism>
<feature type="coiled-coil region" evidence="1">
    <location>
        <begin position="162"/>
        <end position="196"/>
    </location>
</feature>
<feature type="transmembrane region" description="Helical" evidence="2">
    <location>
        <begin position="12"/>
        <end position="30"/>
    </location>
</feature>